<gene>
    <name evidence="2" type="ORF">SAMN05216353_13141</name>
</gene>
<reference evidence="3" key="1">
    <citation type="submission" date="2016-10" db="EMBL/GenBank/DDBJ databases">
        <authorList>
            <person name="Varghese N."/>
            <person name="Submissions S."/>
        </authorList>
    </citation>
    <scope>NUCLEOTIDE SEQUENCE [LARGE SCALE GENOMIC DNA]</scope>
    <source>
        <strain evidence="3">FP5</strain>
    </source>
</reference>
<keyword evidence="1" id="KW-0472">Membrane</keyword>
<accession>A0A1I2QN38</accession>
<dbReference type="AlphaFoldDB" id="A0A1I2QN38"/>
<evidence type="ECO:0000313" key="3">
    <source>
        <dbReference type="Proteomes" id="UP000198897"/>
    </source>
</evidence>
<organism evidence="2 3">
    <name type="scientific">Halobacillus alkaliphilus</name>
    <dbReference type="NCBI Taxonomy" id="396056"/>
    <lineage>
        <taxon>Bacteria</taxon>
        <taxon>Bacillati</taxon>
        <taxon>Bacillota</taxon>
        <taxon>Bacilli</taxon>
        <taxon>Bacillales</taxon>
        <taxon>Bacillaceae</taxon>
        <taxon>Halobacillus</taxon>
    </lineage>
</organism>
<dbReference type="RefSeq" id="WP_089753084.1">
    <property type="nucleotide sequence ID" value="NZ_FOOG01000031.1"/>
</dbReference>
<evidence type="ECO:0000313" key="2">
    <source>
        <dbReference type="EMBL" id="SFG27086.1"/>
    </source>
</evidence>
<dbReference type="EMBL" id="FOOG01000031">
    <property type="protein sequence ID" value="SFG27086.1"/>
    <property type="molecule type" value="Genomic_DNA"/>
</dbReference>
<protein>
    <submittedName>
        <fullName evidence="2">Uncharacterized protein</fullName>
    </submittedName>
</protein>
<feature type="transmembrane region" description="Helical" evidence="1">
    <location>
        <begin position="12"/>
        <end position="33"/>
    </location>
</feature>
<name>A0A1I2QN38_9BACI</name>
<dbReference type="Proteomes" id="UP000198897">
    <property type="component" value="Unassembled WGS sequence"/>
</dbReference>
<sequence length="96" mass="10962">MAIIIELFDGSFDLLFLSLYITLLAGIAFESMWTHMVSGSSLWLQSRHVFLGKDTKAFSLQETSVSITHGLIHWIQRTVARKEDDGDDDHYLFVRA</sequence>
<dbReference type="OrthoDB" id="2969650at2"/>
<keyword evidence="1" id="KW-0812">Transmembrane</keyword>
<keyword evidence="3" id="KW-1185">Reference proteome</keyword>
<proteinExistence type="predicted"/>
<keyword evidence="1" id="KW-1133">Transmembrane helix</keyword>
<evidence type="ECO:0000256" key="1">
    <source>
        <dbReference type="SAM" id="Phobius"/>
    </source>
</evidence>